<evidence type="ECO:0000256" key="3">
    <source>
        <dbReference type="ARBA" id="ARBA00022777"/>
    </source>
</evidence>
<dbReference type="GO" id="GO:0008887">
    <property type="term" value="F:glycerate kinase activity"/>
    <property type="evidence" value="ECO:0007669"/>
    <property type="project" value="InterPro"/>
</dbReference>
<dbReference type="GO" id="GO:0005737">
    <property type="term" value="C:cytoplasm"/>
    <property type="evidence" value="ECO:0007669"/>
    <property type="project" value="TreeGrafter"/>
</dbReference>
<keyword evidence="3 7" id="KW-0418">Kinase</keyword>
<organism evidence="7 8">
    <name type="scientific">Thermococcus siculi</name>
    <dbReference type="NCBI Taxonomy" id="72803"/>
    <lineage>
        <taxon>Archaea</taxon>
        <taxon>Methanobacteriati</taxon>
        <taxon>Methanobacteriota</taxon>
        <taxon>Thermococci</taxon>
        <taxon>Thermococcales</taxon>
        <taxon>Thermococcaceae</taxon>
        <taxon>Thermococcus</taxon>
    </lineage>
</organism>
<dbReference type="Pfam" id="PF05161">
    <property type="entry name" value="MOFRL"/>
    <property type="match status" value="1"/>
</dbReference>
<gene>
    <name evidence="7" type="ORF">A3L11_01270</name>
</gene>
<dbReference type="PANTHER" id="PTHR12227">
    <property type="entry name" value="GLYCERATE KINASE"/>
    <property type="match status" value="1"/>
</dbReference>
<dbReference type="Gene3D" id="3.40.1480.10">
    <property type="entry name" value="MOFRL domain"/>
    <property type="match status" value="1"/>
</dbReference>
<evidence type="ECO:0000313" key="7">
    <source>
        <dbReference type="EMBL" id="ASJ07926.1"/>
    </source>
</evidence>
<dbReference type="SUPFAM" id="SSF82544">
    <property type="entry name" value="GckA/TtuD-like"/>
    <property type="match status" value="1"/>
</dbReference>
<dbReference type="InterPro" id="IPR007835">
    <property type="entry name" value="MOFRL"/>
</dbReference>
<sequence>MDTKRIALAIMDAALNAADPYMAVRRNLGFVNGKLAVSGEEFEVSGRIYLLAFGKAACAMAGAAVDVLGEKLEEGIIVTKYGYAGNCPQKPNLRVIEAGHPTPDENSLLGAKLGVELAEKVGPDDILLVLISGGGSALFLLPEEGISLEDKIKTNELLLKSGAKIYEINTVRKHISAVKGGKLAKRVRGTVISLILSDVVGDHLETIASGPTVKDPTTFQDAYRILKLYNVWEKLPESVRRHIDRGLNGEAEETLKEDLPNVHNFVVGSGTMACDAAKKKAEEFGFNAAVLTTTLEGEAREIALAIGSIVQEIARYDRPVPKPAVLIAGGEWTVTIEGKAGLGGPNQEFALSIARKIAGLNAVVLAVDTDGTDGPTDAAGGIVDGRTLEKLEKAGIDVEEALKRHDAYHALERAGALLKTGPTGTNVNSLVVAVVPRNSGEG</sequence>
<keyword evidence="2" id="KW-0547">Nucleotide-binding</keyword>
<dbReference type="Proteomes" id="UP000250125">
    <property type="component" value="Chromosome"/>
</dbReference>
<dbReference type="OrthoDB" id="10741at2157"/>
<dbReference type="GO" id="GO:0005524">
    <property type="term" value="F:ATP binding"/>
    <property type="evidence" value="ECO:0007669"/>
    <property type="project" value="UniProtKB-KW"/>
</dbReference>
<evidence type="ECO:0000259" key="6">
    <source>
        <dbReference type="Pfam" id="PF13660"/>
    </source>
</evidence>
<keyword evidence="8" id="KW-1185">Reference proteome</keyword>
<dbReference type="InterPro" id="IPR039760">
    <property type="entry name" value="MOFRL_protein"/>
</dbReference>
<dbReference type="RefSeq" id="WP_088855169.1">
    <property type="nucleotide sequence ID" value="NZ_CP015103.1"/>
</dbReference>
<feature type="domain" description="MOFRL-associated" evidence="6">
    <location>
        <begin position="7"/>
        <end position="243"/>
    </location>
</feature>
<accession>A0A2Z2MQA3</accession>
<dbReference type="KEGG" id="tsl:A3L11_01270"/>
<proteinExistence type="predicted"/>
<dbReference type="GeneID" id="33316826"/>
<dbReference type="InterPro" id="IPR025286">
    <property type="entry name" value="MOFRL_assoc_dom"/>
</dbReference>
<dbReference type="AlphaFoldDB" id="A0A2Z2MQA3"/>
<dbReference type="FunFam" id="3.40.50.10180:FF:000001">
    <property type="entry name" value="Glycerate kinase"/>
    <property type="match status" value="1"/>
</dbReference>
<name>A0A2Z2MQA3_9EURY</name>
<evidence type="ECO:0000313" key="8">
    <source>
        <dbReference type="Proteomes" id="UP000250125"/>
    </source>
</evidence>
<evidence type="ECO:0000256" key="2">
    <source>
        <dbReference type="ARBA" id="ARBA00022741"/>
    </source>
</evidence>
<evidence type="ECO:0000256" key="1">
    <source>
        <dbReference type="ARBA" id="ARBA00022679"/>
    </source>
</evidence>
<keyword evidence="1" id="KW-0808">Transferase</keyword>
<dbReference type="PANTHER" id="PTHR12227:SF0">
    <property type="entry name" value="GLYCERATE KINASE"/>
    <property type="match status" value="1"/>
</dbReference>
<evidence type="ECO:0000256" key="4">
    <source>
        <dbReference type="ARBA" id="ARBA00022840"/>
    </source>
</evidence>
<dbReference type="Pfam" id="PF13660">
    <property type="entry name" value="DUF4147"/>
    <property type="match status" value="1"/>
</dbReference>
<keyword evidence="4" id="KW-0067">ATP-binding</keyword>
<reference evidence="7 8" key="1">
    <citation type="submission" date="2016-04" db="EMBL/GenBank/DDBJ databases">
        <title>Complete genome sequence of Thermococcus siculi type strain RG-20.</title>
        <authorList>
            <person name="Oger P.M."/>
        </authorList>
    </citation>
    <scope>NUCLEOTIDE SEQUENCE [LARGE SCALE GENOMIC DNA]</scope>
    <source>
        <strain evidence="7 8">RG-20</strain>
    </source>
</reference>
<evidence type="ECO:0000259" key="5">
    <source>
        <dbReference type="Pfam" id="PF05161"/>
    </source>
</evidence>
<dbReference type="InterPro" id="IPR037035">
    <property type="entry name" value="GK-like_C_sf"/>
</dbReference>
<dbReference type="Gene3D" id="3.40.50.10180">
    <property type="entry name" value="Glycerate kinase, MOFRL-like N-terminal domain"/>
    <property type="match status" value="1"/>
</dbReference>
<protein>
    <submittedName>
        <fullName evidence="7">Glycerate kinase</fullName>
    </submittedName>
</protein>
<feature type="domain" description="MOFRL" evidence="5">
    <location>
        <begin position="325"/>
        <end position="428"/>
    </location>
</feature>
<dbReference type="EMBL" id="CP015103">
    <property type="protein sequence ID" value="ASJ07926.1"/>
    <property type="molecule type" value="Genomic_DNA"/>
</dbReference>
<dbReference type="InterPro" id="IPR038614">
    <property type="entry name" value="GK_N_sf"/>
</dbReference>